<feature type="region of interest" description="Disordered" evidence="1">
    <location>
        <begin position="154"/>
        <end position="176"/>
    </location>
</feature>
<sequence>MALQSTPTFQVAFRWLEDFYEALNAGDVVAFTEHDDSAFPGLSQVSSVGGARLSQLSFANGEIPEDQGSTDIDVDAVDNGVEVDIAVDVSSDMKAEEVVTARILPNRAAVPGEQQNSKVHEFPEQAANAQPVCVEREEVASAEPECVEREQVASAEVEGDAVPPNATKKTPKTTKTELKTPQPVSWEFAKRPILHGMSKEQRKRVKSKAERITALTLAAQYRQGKMSKLIQLQDVAALLDGPYSFFHSKPMVDALALPFVDVQGALTVRRFNVGQAVPVIRQIPQLEQIEEGIKGIAAKQDVDLLAHWPDYGCATYDQLVVMARVVKERNEFTLVMKTLKWLDSVEFRVNNIREPFKDTSTLTKVSAHIFHRTCTKHSP</sequence>
<dbReference type="Proteomes" id="UP000429607">
    <property type="component" value="Unassembled WGS sequence"/>
</dbReference>
<name>A0A6A3GMA1_9STRA</name>
<evidence type="ECO:0000313" key="3">
    <source>
        <dbReference type="Proteomes" id="UP000429607"/>
    </source>
</evidence>
<proteinExistence type="predicted"/>
<gene>
    <name evidence="2" type="ORF">PR001_g31033</name>
</gene>
<reference evidence="2 3" key="1">
    <citation type="submission" date="2018-09" db="EMBL/GenBank/DDBJ databases">
        <title>Genomic investigation of the strawberry pathogen Phytophthora fragariae indicates pathogenicity is determined by transcriptional variation in three key races.</title>
        <authorList>
            <person name="Adams T.M."/>
            <person name="Armitage A.D."/>
            <person name="Sobczyk M.K."/>
            <person name="Bates H.J."/>
            <person name="Dunwell J.M."/>
            <person name="Nellist C.F."/>
            <person name="Harrison R.J."/>
        </authorList>
    </citation>
    <scope>NUCLEOTIDE SEQUENCE [LARGE SCALE GENOMIC DNA]</scope>
    <source>
        <strain evidence="2 3">SCRP249</strain>
    </source>
</reference>
<evidence type="ECO:0000313" key="2">
    <source>
        <dbReference type="EMBL" id="KAE8958502.1"/>
    </source>
</evidence>
<dbReference type="AlphaFoldDB" id="A0A6A3GMA1"/>
<comment type="caution">
    <text evidence="2">The sequence shown here is derived from an EMBL/GenBank/DDBJ whole genome shotgun (WGS) entry which is preliminary data.</text>
</comment>
<dbReference type="EMBL" id="QXFV01007573">
    <property type="protein sequence ID" value="KAE8958502.1"/>
    <property type="molecule type" value="Genomic_DNA"/>
</dbReference>
<accession>A0A6A3GMA1</accession>
<organism evidence="2 3">
    <name type="scientific">Phytophthora rubi</name>
    <dbReference type="NCBI Taxonomy" id="129364"/>
    <lineage>
        <taxon>Eukaryota</taxon>
        <taxon>Sar</taxon>
        <taxon>Stramenopiles</taxon>
        <taxon>Oomycota</taxon>
        <taxon>Peronosporomycetes</taxon>
        <taxon>Peronosporales</taxon>
        <taxon>Peronosporaceae</taxon>
        <taxon>Phytophthora</taxon>
    </lineage>
</organism>
<protein>
    <submittedName>
        <fullName evidence="2">Uncharacterized protein</fullName>
    </submittedName>
</protein>
<evidence type="ECO:0000256" key="1">
    <source>
        <dbReference type="SAM" id="MobiDB-lite"/>
    </source>
</evidence>